<dbReference type="EMBL" id="JAKILK010000005">
    <property type="protein sequence ID" value="MCL1117691.1"/>
    <property type="molecule type" value="Genomic_DNA"/>
</dbReference>
<keyword evidence="2" id="KW-1185">Reference proteome</keyword>
<dbReference type="Pfam" id="PF11528">
    <property type="entry name" value="DUF3224"/>
    <property type="match status" value="1"/>
</dbReference>
<reference evidence="1 2" key="1">
    <citation type="submission" date="2022-01" db="EMBL/GenBank/DDBJ databases">
        <title>Whole genome-based taxonomy of the Shewanellaceae.</title>
        <authorList>
            <person name="Martin-Rodriguez A.J."/>
        </authorList>
    </citation>
    <scope>NUCLEOTIDE SEQUENCE [LARGE SCALE GENOMIC DNA]</scope>
    <source>
        <strain evidence="1 2">JCM 17801</strain>
    </source>
</reference>
<organism evidence="1 2">
    <name type="scientific">Shewanella aestuarii</name>
    <dbReference type="NCBI Taxonomy" id="1028752"/>
    <lineage>
        <taxon>Bacteria</taxon>
        <taxon>Pseudomonadati</taxon>
        <taxon>Pseudomonadota</taxon>
        <taxon>Gammaproteobacteria</taxon>
        <taxon>Alteromonadales</taxon>
        <taxon>Shewanellaceae</taxon>
        <taxon>Shewanella</taxon>
    </lineage>
</organism>
<comment type="caution">
    <text evidence="1">The sequence shown here is derived from an EMBL/GenBank/DDBJ whole genome shotgun (WGS) entry which is preliminary data.</text>
</comment>
<name>A0ABT0L374_9GAMM</name>
<dbReference type="SUPFAM" id="SSF159238">
    <property type="entry name" value="SO1590-like"/>
    <property type="match status" value="1"/>
</dbReference>
<evidence type="ECO:0000313" key="1">
    <source>
        <dbReference type="EMBL" id="MCL1117691.1"/>
    </source>
</evidence>
<dbReference type="InterPro" id="IPR021607">
    <property type="entry name" value="DUF3224"/>
</dbReference>
<dbReference type="InterPro" id="IPR023159">
    <property type="entry name" value="SO1590-like_sf"/>
</dbReference>
<proteinExistence type="predicted"/>
<dbReference type="Proteomes" id="UP001203212">
    <property type="component" value="Unassembled WGS sequence"/>
</dbReference>
<sequence>MSDNDIYTGRFQITSWDENTYNTFIGGGKQTHAKITQQYDGEVTGDANVNYLMTYLNDTHAFFVGFEVINMAIGPLTGTITLQHSGEYHNHVASSNFTLVVGAGTGDFKSTTGEGFFKTADNGQANYQLSLSIPAS</sequence>
<dbReference type="Gene3D" id="2.40.350.10">
    <property type="entry name" value="SO1590-like"/>
    <property type="match status" value="1"/>
</dbReference>
<protein>
    <submittedName>
        <fullName evidence="1">DUF3224 domain-containing protein</fullName>
    </submittedName>
</protein>
<dbReference type="RefSeq" id="WP_188841040.1">
    <property type="nucleotide sequence ID" value="NZ_BMOT01000005.1"/>
</dbReference>
<evidence type="ECO:0000313" key="2">
    <source>
        <dbReference type="Proteomes" id="UP001203212"/>
    </source>
</evidence>
<accession>A0ABT0L374</accession>
<gene>
    <name evidence="1" type="ORF">L2689_10610</name>
</gene>